<organism evidence="2 3">
    <name type="scientific">Secundilactobacillus folii</name>
    <dbReference type="NCBI Taxonomy" id="2678357"/>
    <lineage>
        <taxon>Bacteria</taxon>
        <taxon>Bacillati</taxon>
        <taxon>Bacillota</taxon>
        <taxon>Bacilli</taxon>
        <taxon>Lactobacillales</taxon>
        <taxon>Lactobacillaceae</taxon>
        <taxon>Secundilactobacillus</taxon>
    </lineage>
</organism>
<feature type="chain" id="PRO_5039540926" evidence="1">
    <location>
        <begin position="28"/>
        <end position="162"/>
    </location>
</feature>
<gene>
    <name evidence="2" type="ORF">GM612_05945</name>
</gene>
<protein>
    <submittedName>
        <fullName evidence="2">Uncharacterized protein</fullName>
    </submittedName>
</protein>
<dbReference type="Proteomes" id="UP000466388">
    <property type="component" value="Unassembled WGS sequence"/>
</dbReference>
<keyword evidence="3" id="KW-1185">Reference proteome</keyword>
<reference evidence="2 3" key="1">
    <citation type="submission" date="2019-11" db="EMBL/GenBank/DDBJ databases">
        <title>Lactobacillus sp. nov. CRM56-3, isolated from fermented tea leaves.</title>
        <authorList>
            <person name="Phuengjayaem S."/>
            <person name="Tanasupawat S."/>
        </authorList>
    </citation>
    <scope>NUCLEOTIDE SEQUENCE [LARGE SCALE GENOMIC DNA]</scope>
    <source>
        <strain evidence="2 3">CRM56-3</strain>
    </source>
</reference>
<proteinExistence type="predicted"/>
<dbReference type="AlphaFoldDB" id="A0A7X2XV56"/>
<name>A0A7X2XV56_9LACO</name>
<evidence type="ECO:0000313" key="2">
    <source>
        <dbReference type="EMBL" id="MTV82194.1"/>
    </source>
</evidence>
<feature type="signal peptide" evidence="1">
    <location>
        <begin position="1"/>
        <end position="27"/>
    </location>
</feature>
<evidence type="ECO:0000256" key="1">
    <source>
        <dbReference type="SAM" id="SignalP"/>
    </source>
</evidence>
<dbReference type="EMBL" id="WNJO01000006">
    <property type="protein sequence ID" value="MTV82194.1"/>
    <property type="molecule type" value="Genomic_DNA"/>
</dbReference>
<keyword evidence="1" id="KW-0732">Signal</keyword>
<comment type="caution">
    <text evidence="2">The sequence shown here is derived from an EMBL/GenBank/DDBJ whole genome shotgun (WGS) entry which is preliminary data.</text>
</comment>
<evidence type="ECO:0000313" key="3">
    <source>
        <dbReference type="Proteomes" id="UP000466388"/>
    </source>
</evidence>
<sequence length="162" mass="17789">MRNKVITGLVAASALFAFDFSGVTANAKASGTTPKTVRGTFYSYLGKSKWGVIKINVHSASTYTSKSGVKPKPFKISSTSKSRAHKLAYHGFKSGGRYYFSLQAQLSGAESVFPEDGFRLTSRKINGHRYKVIRGYQGGYGTDYIKGHKVRHAYSHRADASY</sequence>
<dbReference type="RefSeq" id="WP_155431475.1">
    <property type="nucleotide sequence ID" value="NZ_WNJO01000006.1"/>
</dbReference>
<accession>A0A7X2XV56</accession>